<evidence type="ECO:0000313" key="1">
    <source>
        <dbReference type="EMBL" id="OCT67324.1"/>
    </source>
</evidence>
<reference evidence="2" key="1">
    <citation type="journal article" date="2016" name="Nature">
        <title>Genome evolution in the allotetraploid frog Xenopus laevis.</title>
        <authorList>
            <person name="Session A.M."/>
            <person name="Uno Y."/>
            <person name="Kwon T."/>
            <person name="Chapman J.A."/>
            <person name="Toyoda A."/>
            <person name="Takahashi S."/>
            <person name="Fukui A."/>
            <person name="Hikosaka A."/>
            <person name="Suzuki A."/>
            <person name="Kondo M."/>
            <person name="van Heeringen S.J."/>
            <person name="Quigley I."/>
            <person name="Heinz S."/>
            <person name="Ogino H."/>
            <person name="Ochi H."/>
            <person name="Hellsten U."/>
            <person name="Lyons J.B."/>
            <person name="Simakov O."/>
            <person name="Putnam N."/>
            <person name="Stites J."/>
            <person name="Kuroki Y."/>
            <person name="Tanaka T."/>
            <person name="Michiue T."/>
            <person name="Watanabe M."/>
            <person name="Bogdanovic O."/>
            <person name="Lister R."/>
            <person name="Georgiou G."/>
            <person name="Paranjpe S.S."/>
            <person name="van Kruijsbergen I."/>
            <person name="Shu S."/>
            <person name="Carlson J."/>
            <person name="Kinoshita T."/>
            <person name="Ohta Y."/>
            <person name="Mawaribuchi S."/>
            <person name="Jenkins J."/>
            <person name="Grimwood J."/>
            <person name="Schmutz J."/>
            <person name="Mitros T."/>
            <person name="Mozaffari S.V."/>
            <person name="Suzuki Y."/>
            <person name="Haramoto Y."/>
            <person name="Yamamoto T.S."/>
            <person name="Takagi C."/>
            <person name="Heald R."/>
            <person name="Miller K."/>
            <person name="Haudenschild C."/>
            <person name="Kitzman J."/>
            <person name="Nakayama T."/>
            <person name="Izutsu Y."/>
            <person name="Robert J."/>
            <person name="Fortriede J."/>
            <person name="Burns K."/>
            <person name="Lotay V."/>
            <person name="Karimi K."/>
            <person name="Yasuoka Y."/>
            <person name="Dichmann D.S."/>
            <person name="Flajnik M.F."/>
            <person name="Houston D.W."/>
            <person name="Shendure J."/>
            <person name="DuPasquier L."/>
            <person name="Vize P.D."/>
            <person name="Zorn A.M."/>
            <person name="Ito M."/>
            <person name="Marcotte E.M."/>
            <person name="Wallingford J.B."/>
            <person name="Ito Y."/>
            <person name="Asashima M."/>
            <person name="Ueno N."/>
            <person name="Matsuda Y."/>
            <person name="Veenstra G.J."/>
            <person name="Fujiyama A."/>
            <person name="Harland R.M."/>
            <person name="Taira M."/>
            <person name="Rokhsar D.S."/>
        </authorList>
    </citation>
    <scope>NUCLEOTIDE SEQUENCE [LARGE SCALE GENOMIC DNA]</scope>
    <source>
        <strain evidence="2">J</strain>
    </source>
</reference>
<protein>
    <submittedName>
        <fullName evidence="1">Uncharacterized protein</fullName>
    </submittedName>
</protein>
<accession>A0A974H725</accession>
<name>A0A974H725_XENLA</name>
<dbReference type="AlphaFoldDB" id="A0A974H725"/>
<gene>
    <name evidence="1" type="ORF">XELAEV_18038619mg</name>
</gene>
<sequence>MGILPLFREWHTKRCNLFLQHKGHHVASYRHKHNQSQCRCLVPLSTCRPSGSVFFQHVKDLAWICHRSSLQIPSLNCSNTKLSY</sequence>
<organism evidence="1 2">
    <name type="scientific">Xenopus laevis</name>
    <name type="common">African clawed frog</name>
    <dbReference type="NCBI Taxonomy" id="8355"/>
    <lineage>
        <taxon>Eukaryota</taxon>
        <taxon>Metazoa</taxon>
        <taxon>Chordata</taxon>
        <taxon>Craniata</taxon>
        <taxon>Vertebrata</taxon>
        <taxon>Euteleostomi</taxon>
        <taxon>Amphibia</taxon>
        <taxon>Batrachia</taxon>
        <taxon>Anura</taxon>
        <taxon>Pipoidea</taxon>
        <taxon>Pipidae</taxon>
        <taxon>Xenopodinae</taxon>
        <taxon>Xenopus</taxon>
        <taxon>Xenopus</taxon>
    </lineage>
</organism>
<proteinExistence type="predicted"/>
<dbReference type="Proteomes" id="UP000694892">
    <property type="component" value="Chromosome 8L"/>
</dbReference>
<evidence type="ECO:0000313" key="2">
    <source>
        <dbReference type="Proteomes" id="UP000694892"/>
    </source>
</evidence>
<dbReference type="EMBL" id="CM004480">
    <property type="protein sequence ID" value="OCT67324.1"/>
    <property type="molecule type" value="Genomic_DNA"/>
</dbReference>